<evidence type="ECO:0000313" key="5">
    <source>
        <dbReference type="Proteomes" id="UP000281028"/>
    </source>
</evidence>
<dbReference type="GO" id="GO:0000166">
    <property type="term" value="F:nucleotide binding"/>
    <property type="evidence" value="ECO:0007669"/>
    <property type="project" value="InterPro"/>
</dbReference>
<dbReference type="Proteomes" id="UP000281028">
    <property type="component" value="Unassembled WGS sequence"/>
</dbReference>
<feature type="domain" description="GFO/IDH/MocA-like oxidoreductase" evidence="3">
    <location>
        <begin position="134"/>
        <end position="252"/>
    </location>
</feature>
<keyword evidence="1" id="KW-0560">Oxidoreductase</keyword>
<name>A0A3S1BMY4_9BACT</name>
<proteinExistence type="predicted"/>
<dbReference type="InterPro" id="IPR050463">
    <property type="entry name" value="Gfo/Idh/MocA_oxidrdct_glycsds"/>
</dbReference>
<accession>A0A3S1BMY4</accession>
<dbReference type="Pfam" id="PF22725">
    <property type="entry name" value="GFO_IDH_MocA_C3"/>
    <property type="match status" value="1"/>
</dbReference>
<organism evidence="4 5">
    <name type="scientific">Chitinophaga solisilvae</name>
    <dbReference type="NCBI Taxonomy" id="1233460"/>
    <lineage>
        <taxon>Bacteria</taxon>
        <taxon>Pseudomonadati</taxon>
        <taxon>Bacteroidota</taxon>
        <taxon>Chitinophagia</taxon>
        <taxon>Chitinophagales</taxon>
        <taxon>Chitinophagaceae</taxon>
        <taxon>Chitinophaga</taxon>
    </lineage>
</organism>
<keyword evidence="5" id="KW-1185">Reference proteome</keyword>
<gene>
    <name evidence="4" type="ORF">ECE50_006390</name>
</gene>
<dbReference type="OrthoDB" id="9795543at2"/>
<evidence type="ECO:0000313" key="4">
    <source>
        <dbReference type="EMBL" id="NSL86449.1"/>
    </source>
</evidence>
<dbReference type="SUPFAM" id="SSF51735">
    <property type="entry name" value="NAD(P)-binding Rossmann-fold domains"/>
    <property type="match status" value="1"/>
</dbReference>
<dbReference type="InterPro" id="IPR055170">
    <property type="entry name" value="GFO_IDH_MocA-like_dom"/>
</dbReference>
<dbReference type="AlphaFoldDB" id="A0A3S1BMY4"/>
<evidence type="ECO:0000259" key="3">
    <source>
        <dbReference type="Pfam" id="PF22725"/>
    </source>
</evidence>
<dbReference type="PANTHER" id="PTHR43818:SF11">
    <property type="entry name" value="BCDNA.GH03377"/>
    <property type="match status" value="1"/>
</dbReference>
<evidence type="ECO:0000259" key="2">
    <source>
        <dbReference type="Pfam" id="PF01408"/>
    </source>
</evidence>
<sequence>MTTIKWGIIGCGNVTEVKSGPAFRLAENSLVTAVMRRDAALAEDYARRHQVARAYHDATDLMNDPEVNAIYIATPPGSHEAYALAAMERGFPVYLEKPAAPDSAGAKRIADVVAHTGARLSIAHYRRRLPAFACVKQLLDEARIGEVQSVDLRLWKPLPKEGAGWRLDPALSGGGHFHDLAPHQLDILLYYFGLPEQVSGISTGTDVRIADIVSGQVLFPGNILFNGSWNFVSPRQQQTDECIISGSKGSIVFHFFTDFDQVTLHTAHQTKTFRFNNPTHIQQPMIADVVKYFRGEIPNPCSISAAVDGLVLMEKLLG</sequence>
<dbReference type="Pfam" id="PF01408">
    <property type="entry name" value="GFO_IDH_MocA"/>
    <property type="match status" value="1"/>
</dbReference>
<feature type="domain" description="Gfo/Idh/MocA-like oxidoreductase N-terminal" evidence="2">
    <location>
        <begin position="4"/>
        <end position="124"/>
    </location>
</feature>
<reference evidence="4" key="1">
    <citation type="submission" date="2020-05" db="EMBL/GenBank/DDBJ databases">
        <title>Chitinophaga laudate sp. nov., isolated from a tropical peat swamp.</title>
        <authorList>
            <person name="Goh C.B.S."/>
            <person name="Lee M.S."/>
            <person name="Parimannan S."/>
            <person name="Pasbakhsh P."/>
            <person name="Yule C.M."/>
            <person name="Rajandas H."/>
            <person name="Loke S."/>
            <person name="Croft L."/>
            <person name="Tan J.B.L."/>
        </authorList>
    </citation>
    <scope>NUCLEOTIDE SEQUENCE</scope>
    <source>
        <strain evidence="4">Mgbs1</strain>
    </source>
</reference>
<protein>
    <submittedName>
        <fullName evidence="4">Gfo/Idh/MocA family oxidoreductase</fullName>
    </submittedName>
</protein>
<comment type="caution">
    <text evidence="4">The sequence shown here is derived from an EMBL/GenBank/DDBJ whole genome shotgun (WGS) entry which is preliminary data.</text>
</comment>
<dbReference type="SUPFAM" id="SSF55347">
    <property type="entry name" value="Glyceraldehyde-3-phosphate dehydrogenase-like, C-terminal domain"/>
    <property type="match status" value="1"/>
</dbReference>
<dbReference type="InterPro" id="IPR036291">
    <property type="entry name" value="NAD(P)-bd_dom_sf"/>
</dbReference>
<dbReference type="Gene3D" id="3.40.50.720">
    <property type="entry name" value="NAD(P)-binding Rossmann-like Domain"/>
    <property type="match status" value="1"/>
</dbReference>
<dbReference type="Gene3D" id="3.30.360.10">
    <property type="entry name" value="Dihydrodipicolinate Reductase, domain 2"/>
    <property type="match status" value="1"/>
</dbReference>
<dbReference type="GO" id="GO:0016491">
    <property type="term" value="F:oxidoreductase activity"/>
    <property type="evidence" value="ECO:0007669"/>
    <property type="project" value="UniProtKB-KW"/>
</dbReference>
<dbReference type="PANTHER" id="PTHR43818">
    <property type="entry name" value="BCDNA.GH03377"/>
    <property type="match status" value="1"/>
</dbReference>
<dbReference type="EMBL" id="RIAR02000001">
    <property type="protein sequence ID" value="NSL86449.1"/>
    <property type="molecule type" value="Genomic_DNA"/>
</dbReference>
<dbReference type="InterPro" id="IPR000683">
    <property type="entry name" value="Gfo/Idh/MocA-like_OxRdtase_N"/>
</dbReference>
<evidence type="ECO:0000256" key="1">
    <source>
        <dbReference type="ARBA" id="ARBA00023002"/>
    </source>
</evidence>